<dbReference type="OrthoDB" id="3399276at2"/>
<evidence type="ECO:0000256" key="1">
    <source>
        <dbReference type="SAM" id="SignalP"/>
    </source>
</evidence>
<feature type="signal peptide" evidence="1">
    <location>
        <begin position="1"/>
        <end position="26"/>
    </location>
</feature>
<proteinExistence type="predicted"/>
<organism evidence="2 3">
    <name type="scientific">Micromonospora pallida</name>
    <dbReference type="NCBI Taxonomy" id="145854"/>
    <lineage>
        <taxon>Bacteria</taxon>
        <taxon>Bacillati</taxon>
        <taxon>Actinomycetota</taxon>
        <taxon>Actinomycetes</taxon>
        <taxon>Micromonosporales</taxon>
        <taxon>Micromonosporaceae</taxon>
        <taxon>Micromonospora</taxon>
    </lineage>
</organism>
<dbReference type="EMBL" id="FMHW01000002">
    <property type="protein sequence ID" value="SCL36937.1"/>
    <property type="molecule type" value="Genomic_DNA"/>
</dbReference>
<feature type="chain" id="PRO_5039004055" description="LppA-like lipoprotein" evidence="1">
    <location>
        <begin position="27"/>
        <end position="182"/>
    </location>
</feature>
<dbReference type="STRING" id="145854.GA0074692_4498"/>
<gene>
    <name evidence="2" type="ORF">GA0074692_4498</name>
</gene>
<accession>A0A1C6T5H3</accession>
<dbReference type="Proteomes" id="UP000198959">
    <property type="component" value="Unassembled WGS sequence"/>
</dbReference>
<dbReference type="AlphaFoldDB" id="A0A1C6T5H3"/>
<protein>
    <recommendedName>
        <fullName evidence="4">LppA-like lipoprotein</fullName>
    </recommendedName>
</protein>
<sequence length="182" mass="19301">MSHRRRASWRRAVAVAALPAVLTLAAACTDSDSGASPGKDDPLQTKAIAEVTALAQERAQAVATTVGSPLDDWQTNTSPCLGRRGEIADDGRWTLKGFAGLPVAPADQLTTLHRVRDMWRQQGYDITEDRSFDDGTGGAVSMRDQETAITISLTTSKSRDSIALILASGCYMPVAGEDPANA</sequence>
<keyword evidence="3" id="KW-1185">Reference proteome</keyword>
<keyword evidence="1" id="KW-0732">Signal</keyword>
<reference evidence="3" key="1">
    <citation type="submission" date="2016-06" db="EMBL/GenBank/DDBJ databases">
        <authorList>
            <person name="Varghese N."/>
            <person name="Submissions Spin"/>
        </authorList>
    </citation>
    <scope>NUCLEOTIDE SEQUENCE [LARGE SCALE GENOMIC DNA]</scope>
    <source>
        <strain evidence="3">DSM 43817</strain>
    </source>
</reference>
<dbReference type="PROSITE" id="PS51257">
    <property type="entry name" value="PROKAR_LIPOPROTEIN"/>
    <property type="match status" value="1"/>
</dbReference>
<name>A0A1C6T5H3_9ACTN</name>
<dbReference type="RefSeq" id="WP_091647047.1">
    <property type="nucleotide sequence ID" value="NZ_FMHW01000002.1"/>
</dbReference>
<evidence type="ECO:0008006" key="4">
    <source>
        <dbReference type="Google" id="ProtNLM"/>
    </source>
</evidence>
<evidence type="ECO:0000313" key="3">
    <source>
        <dbReference type="Proteomes" id="UP000198959"/>
    </source>
</evidence>
<evidence type="ECO:0000313" key="2">
    <source>
        <dbReference type="EMBL" id="SCL36937.1"/>
    </source>
</evidence>